<dbReference type="PIRSF" id="PIRSF028784">
    <property type="entry name" value="MrpF"/>
    <property type="match status" value="1"/>
</dbReference>
<dbReference type="NCBIfam" id="NF009243">
    <property type="entry name" value="PRK12599.1-2"/>
    <property type="match status" value="1"/>
</dbReference>
<evidence type="ECO:0000256" key="5">
    <source>
        <dbReference type="ARBA" id="ARBA00022692"/>
    </source>
</evidence>
<keyword evidence="7 8" id="KW-0472">Membrane</keyword>
<evidence type="ECO:0000313" key="10">
    <source>
        <dbReference type="EMBL" id="RZF58170.1"/>
    </source>
</evidence>
<accession>A0A4Q6XEB7</accession>
<dbReference type="EMBL" id="SGIT01000005">
    <property type="protein sequence ID" value="RZF58170.1"/>
    <property type="molecule type" value="Genomic_DNA"/>
</dbReference>
<keyword evidence="8" id="KW-0406">Ion transport</keyword>
<evidence type="ECO:0000256" key="1">
    <source>
        <dbReference type="ARBA" id="ARBA00004651"/>
    </source>
</evidence>
<evidence type="ECO:0000256" key="9">
    <source>
        <dbReference type="SAM" id="Phobius"/>
    </source>
</evidence>
<feature type="transmembrane region" description="Helical" evidence="9">
    <location>
        <begin position="6"/>
        <end position="25"/>
    </location>
</feature>
<dbReference type="Proteomes" id="UP000292855">
    <property type="component" value="Unassembled WGS sequence"/>
</dbReference>
<keyword evidence="5 9" id="KW-0812">Transmembrane</keyword>
<keyword evidence="8" id="KW-0050">Antiport</keyword>
<reference evidence="10 11" key="1">
    <citation type="submission" date="2019-02" db="EMBL/GenBank/DDBJ databases">
        <authorList>
            <person name="Li Y."/>
        </authorList>
    </citation>
    <scope>NUCLEOTIDE SEQUENCE [LARGE SCALE GENOMIC DNA]</scope>
    <source>
        <strain evidence="10 11">30C10-4-7</strain>
    </source>
</reference>
<evidence type="ECO:0000256" key="6">
    <source>
        <dbReference type="ARBA" id="ARBA00022989"/>
    </source>
</evidence>
<dbReference type="GO" id="GO:0015385">
    <property type="term" value="F:sodium:proton antiporter activity"/>
    <property type="evidence" value="ECO:0007669"/>
    <property type="project" value="TreeGrafter"/>
</dbReference>
<keyword evidence="4 8" id="KW-1003">Cell membrane</keyword>
<dbReference type="PANTHER" id="PTHR34702:SF1">
    <property type="entry name" value="NA(+)_H(+) ANTIPORTER SUBUNIT F"/>
    <property type="match status" value="1"/>
</dbReference>
<evidence type="ECO:0000313" key="11">
    <source>
        <dbReference type="Proteomes" id="UP000292855"/>
    </source>
</evidence>
<feature type="transmembrane region" description="Helical" evidence="9">
    <location>
        <begin position="37"/>
        <end position="56"/>
    </location>
</feature>
<dbReference type="Pfam" id="PF04066">
    <property type="entry name" value="MrpF_PhaF"/>
    <property type="match status" value="1"/>
</dbReference>
<proteinExistence type="inferred from homology"/>
<evidence type="ECO:0000256" key="7">
    <source>
        <dbReference type="ARBA" id="ARBA00023136"/>
    </source>
</evidence>
<dbReference type="AlphaFoldDB" id="A0A4Q6XEB7"/>
<evidence type="ECO:0000256" key="8">
    <source>
        <dbReference type="PIRNR" id="PIRNR028784"/>
    </source>
</evidence>
<evidence type="ECO:0000256" key="4">
    <source>
        <dbReference type="ARBA" id="ARBA00022475"/>
    </source>
</evidence>
<comment type="similarity">
    <text evidence="2 8">Belongs to the CPA3 antiporters (TC 2.A.63) subunit F family.</text>
</comment>
<dbReference type="PANTHER" id="PTHR34702">
    <property type="entry name" value="NA(+)/H(+) ANTIPORTER SUBUNIT F1"/>
    <property type="match status" value="1"/>
</dbReference>
<organism evidence="10 11">
    <name type="scientific">Sphingobacterium corticibacterium</name>
    <dbReference type="NCBI Taxonomy" id="2484746"/>
    <lineage>
        <taxon>Bacteria</taxon>
        <taxon>Pseudomonadati</taxon>
        <taxon>Bacteroidota</taxon>
        <taxon>Sphingobacteriia</taxon>
        <taxon>Sphingobacteriales</taxon>
        <taxon>Sphingobacteriaceae</taxon>
        <taxon>Sphingobacterium</taxon>
    </lineage>
</organism>
<comment type="subcellular location">
    <subcellularLocation>
        <location evidence="1 8">Cell membrane</location>
        <topology evidence="1 8">Multi-pass membrane protein</topology>
    </subcellularLocation>
</comment>
<protein>
    <submittedName>
        <fullName evidence="10">Cation:proton antiporter</fullName>
    </submittedName>
</protein>
<evidence type="ECO:0000256" key="3">
    <source>
        <dbReference type="ARBA" id="ARBA00022448"/>
    </source>
</evidence>
<dbReference type="RefSeq" id="WP_130143272.1">
    <property type="nucleotide sequence ID" value="NZ_SGIT01000005.1"/>
</dbReference>
<evidence type="ECO:0000256" key="2">
    <source>
        <dbReference type="ARBA" id="ARBA00009212"/>
    </source>
</evidence>
<dbReference type="OrthoDB" id="9799958at2"/>
<name>A0A4Q6XEB7_9SPHI</name>
<keyword evidence="11" id="KW-1185">Reference proteome</keyword>
<gene>
    <name evidence="10" type="ORF">EWE74_19150</name>
</gene>
<dbReference type="GO" id="GO:0005886">
    <property type="term" value="C:plasma membrane"/>
    <property type="evidence" value="ECO:0007669"/>
    <property type="project" value="UniProtKB-SubCell"/>
</dbReference>
<keyword evidence="6 9" id="KW-1133">Transmembrane helix</keyword>
<sequence length="91" mass="10142">MITLEAYFDYVILPILAISVMLVFIRLFKGPAVVDRVVALDLIITTGIGIITVYSIRSNQEVFLDVAIILALIAFLGTVAFAYYIEKQKDD</sequence>
<comment type="caution">
    <text evidence="10">The sequence shown here is derived from an EMBL/GenBank/DDBJ whole genome shotgun (WGS) entry which is preliminary data.</text>
</comment>
<keyword evidence="3 8" id="KW-0813">Transport</keyword>
<feature type="transmembrane region" description="Helical" evidence="9">
    <location>
        <begin position="62"/>
        <end position="85"/>
    </location>
</feature>
<dbReference type="InterPro" id="IPR007208">
    <property type="entry name" value="MrpF/PhaF-like"/>
</dbReference>